<gene>
    <name evidence="4" type="ORF">A0H81_01280</name>
</gene>
<feature type="compositionally biased region" description="Low complexity" evidence="2">
    <location>
        <begin position="149"/>
        <end position="182"/>
    </location>
</feature>
<evidence type="ECO:0000256" key="1">
    <source>
        <dbReference type="ARBA" id="ARBA00022729"/>
    </source>
</evidence>
<evidence type="ECO:0000313" key="4">
    <source>
        <dbReference type="EMBL" id="OBZ79673.1"/>
    </source>
</evidence>
<dbReference type="OMA" id="TPTNWQS"/>
<organism evidence="4 5">
    <name type="scientific">Grifola frondosa</name>
    <name type="common">Maitake</name>
    <name type="synonym">Polyporus frondosus</name>
    <dbReference type="NCBI Taxonomy" id="5627"/>
    <lineage>
        <taxon>Eukaryota</taxon>
        <taxon>Fungi</taxon>
        <taxon>Dikarya</taxon>
        <taxon>Basidiomycota</taxon>
        <taxon>Agaricomycotina</taxon>
        <taxon>Agaricomycetes</taxon>
        <taxon>Polyporales</taxon>
        <taxon>Grifolaceae</taxon>
        <taxon>Grifola</taxon>
    </lineage>
</organism>
<dbReference type="OrthoDB" id="5420143at2759"/>
<protein>
    <submittedName>
        <fullName evidence="4">Uncharacterized protein</fullName>
    </submittedName>
</protein>
<keyword evidence="1 3" id="KW-0732">Signal</keyword>
<comment type="caution">
    <text evidence="4">The sequence shown here is derived from an EMBL/GenBank/DDBJ whole genome shotgun (WGS) entry which is preliminary data.</text>
</comment>
<dbReference type="InterPro" id="IPR052479">
    <property type="entry name" value="GPI-anchor_Adhesion_Reg"/>
</dbReference>
<sequence>MFFYATAFATALLGLPLVSALSLNTPTNWQSSSEVNISWTSTSTDVPFSFELVNTDEFHDTFALANNVNPTLNFLSFQLGVVPAGQYTLNAVNVTNLNQIYSSTSAFNIAAAPTTTSTSTSTSASVGTSSGTTGTGSSITSPAVTGTSTSKFGTTVTGATTTNTGSTGTSGTSSSSSGSTTPSAFSGSGAVGSVLEQLLHCRRSGLWLCETFLSSGVATDNIGFLPLFDSIARLCYVVC</sequence>
<feature type="signal peptide" evidence="3">
    <location>
        <begin position="1"/>
        <end position="20"/>
    </location>
</feature>
<reference evidence="4 5" key="1">
    <citation type="submission" date="2016-03" db="EMBL/GenBank/DDBJ databases">
        <title>Whole genome sequencing of Grifola frondosa 9006-11.</title>
        <authorList>
            <person name="Min B."/>
            <person name="Park H."/>
            <person name="Kim J.-G."/>
            <person name="Cho H."/>
            <person name="Oh Y.-L."/>
            <person name="Kong W.-S."/>
            <person name="Choi I.-G."/>
        </authorList>
    </citation>
    <scope>NUCLEOTIDE SEQUENCE [LARGE SCALE GENOMIC DNA]</scope>
    <source>
        <strain evidence="4 5">9006-11</strain>
    </source>
</reference>
<dbReference type="PANTHER" id="PTHR35185:SF1">
    <property type="entry name" value="UPF0619 GPI-ANCHORED MEMBRANE PROTEIN C1322.10"/>
    <property type="match status" value="1"/>
</dbReference>
<dbReference type="PANTHER" id="PTHR35185">
    <property type="entry name" value="SERINE/THREONINE-RICH PROTEIN ADG2-RELATED"/>
    <property type="match status" value="1"/>
</dbReference>
<dbReference type="EMBL" id="LUGG01000001">
    <property type="protein sequence ID" value="OBZ79673.1"/>
    <property type="molecule type" value="Genomic_DNA"/>
</dbReference>
<proteinExistence type="predicted"/>
<accession>A0A1C7MS48</accession>
<feature type="region of interest" description="Disordered" evidence="2">
    <location>
        <begin position="115"/>
        <end position="182"/>
    </location>
</feature>
<feature type="compositionally biased region" description="Low complexity" evidence="2">
    <location>
        <begin position="115"/>
        <end position="141"/>
    </location>
</feature>
<evidence type="ECO:0000256" key="3">
    <source>
        <dbReference type="SAM" id="SignalP"/>
    </source>
</evidence>
<keyword evidence="5" id="KW-1185">Reference proteome</keyword>
<evidence type="ECO:0000313" key="5">
    <source>
        <dbReference type="Proteomes" id="UP000092993"/>
    </source>
</evidence>
<name>A0A1C7MS48_GRIFR</name>
<evidence type="ECO:0000256" key="2">
    <source>
        <dbReference type="SAM" id="MobiDB-lite"/>
    </source>
</evidence>
<feature type="chain" id="PRO_5008889301" evidence="3">
    <location>
        <begin position="21"/>
        <end position="239"/>
    </location>
</feature>
<dbReference type="AlphaFoldDB" id="A0A1C7MS48"/>
<dbReference type="Proteomes" id="UP000092993">
    <property type="component" value="Unassembled WGS sequence"/>
</dbReference>